<dbReference type="InterPro" id="IPR051481">
    <property type="entry name" value="BTB-POZ/Galectin-3-binding"/>
</dbReference>
<proteinExistence type="predicted"/>
<dbReference type="Proteomes" id="UP000789342">
    <property type="component" value="Unassembled WGS sequence"/>
</dbReference>
<dbReference type="CDD" id="cd18186">
    <property type="entry name" value="BTB_POZ_ZBTB_KLHL-like"/>
    <property type="match status" value="1"/>
</dbReference>
<evidence type="ECO:0000313" key="3">
    <source>
        <dbReference type="Proteomes" id="UP000789342"/>
    </source>
</evidence>
<gene>
    <name evidence="2" type="ORF">AMORRO_LOCUS11732</name>
</gene>
<reference evidence="2" key="1">
    <citation type="submission" date="2021-06" db="EMBL/GenBank/DDBJ databases">
        <authorList>
            <person name="Kallberg Y."/>
            <person name="Tangrot J."/>
            <person name="Rosling A."/>
        </authorList>
    </citation>
    <scope>NUCLEOTIDE SEQUENCE</scope>
    <source>
        <strain evidence="2">CL551</strain>
    </source>
</reference>
<protein>
    <submittedName>
        <fullName evidence="2">4171_t:CDS:1</fullName>
    </submittedName>
</protein>
<feature type="non-terminal residue" evidence="2">
    <location>
        <position position="362"/>
    </location>
</feature>
<dbReference type="Pfam" id="PF07707">
    <property type="entry name" value="BACK"/>
    <property type="match status" value="1"/>
</dbReference>
<comment type="caution">
    <text evidence="2">The sequence shown here is derived from an EMBL/GenBank/DDBJ whole genome shotgun (WGS) entry which is preliminary data.</text>
</comment>
<feature type="domain" description="BTB" evidence="1">
    <location>
        <begin position="12"/>
        <end position="85"/>
    </location>
</feature>
<dbReference type="OrthoDB" id="6359816at2759"/>
<dbReference type="EMBL" id="CAJVPV010015631">
    <property type="protein sequence ID" value="CAG8693210.1"/>
    <property type="molecule type" value="Genomic_DNA"/>
</dbReference>
<dbReference type="PANTHER" id="PTHR24410">
    <property type="entry name" value="HL07962P-RELATED"/>
    <property type="match status" value="1"/>
</dbReference>
<accession>A0A9N9ESU5</accession>
<dbReference type="Gene3D" id="1.25.40.420">
    <property type="match status" value="1"/>
</dbReference>
<dbReference type="AlphaFoldDB" id="A0A9N9ESU5"/>
<dbReference type="PROSITE" id="PS50097">
    <property type="entry name" value="BTB"/>
    <property type="match status" value="1"/>
</dbReference>
<dbReference type="SMART" id="SM00225">
    <property type="entry name" value="BTB"/>
    <property type="match status" value="1"/>
</dbReference>
<organism evidence="2 3">
    <name type="scientific">Acaulospora morrowiae</name>
    <dbReference type="NCBI Taxonomy" id="94023"/>
    <lineage>
        <taxon>Eukaryota</taxon>
        <taxon>Fungi</taxon>
        <taxon>Fungi incertae sedis</taxon>
        <taxon>Mucoromycota</taxon>
        <taxon>Glomeromycotina</taxon>
        <taxon>Glomeromycetes</taxon>
        <taxon>Diversisporales</taxon>
        <taxon>Acaulosporaceae</taxon>
        <taxon>Acaulospora</taxon>
    </lineage>
</organism>
<dbReference type="PANTHER" id="PTHR24410:SF23">
    <property type="entry name" value="BTB DOMAIN-CONTAINING PROTEIN-RELATED"/>
    <property type="match status" value="1"/>
</dbReference>
<dbReference type="InterPro" id="IPR011333">
    <property type="entry name" value="SKP1/BTB/POZ_sf"/>
</dbReference>
<evidence type="ECO:0000259" key="1">
    <source>
        <dbReference type="PROSITE" id="PS50097"/>
    </source>
</evidence>
<keyword evidence="3" id="KW-1185">Reference proteome</keyword>
<dbReference type="InterPro" id="IPR000210">
    <property type="entry name" value="BTB/POZ_dom"/>
</dbReference>
<dbReference type="InterPro" id="IPR011705">
    <property type="entry name" value="BACK"/>
</dbReference>
<sequence>DYLALLETGEYYDLVIHVGQEYDVKEFKAHSLVLRTRSTYFRAALSSTWARLEGGLLAFNKPNTSPRVFEIILKYIYGASVVLPEKDVEFNIEVLTTAEELCLSDLFDHIEDHLLKNPEGLLNHFALVYHFATKHGQFKRLLEFCVNIMEQDPSIILEAQDFVDISQVTLISILKKKFLIIREIELWDKLVEWVIAQASSLAPDQDFWTPEDFNTFGKIVQSFLPHVNFSLISPEDFDRKVRPFKRSFGDDTYARILEHHLSQLNVATATLFQTWSQGIDSKLITTKQSAMICGKVMEPNKAILQCIDYGPCFGSDLALVGSHDGHWEARCLKGNYENRISPGNYVFFANEYEVFQIVRKSI</sequence>
<name>A0A9N9ESU5_9GLOM</name>
<dbReference type="SUPFAM" id="SSF54695">
    <property type="entry name" value="POZ domain"/>
    <property type="match status" value="1"/>
</dbReference>
<dbReference type="Pfam" id="PF00651">
    <property type="entry name" value="BTB"/>
    <property type="match status" value="1"/>
</dbReference>
<dbReference type="Gene3D" id="3.30.710.10">
    <property type="entry name" value="Potassium Channel Kv1.1, Chain A"/>
    <property type="match status" value="1"/>
</dbReference>
<evidence type="ECO:0000313" key="2">
    <source>
        <dbReference type="EMBL" id="CAG8693210.1"/>
    </source>
</evidence>